<evidence type="ECO:0000259" key="9">
    <source>
        <dbReference type="PROSITE" id="PS50011"/>
    </source>
</evidence>
<dbReference type="AlphaFoldDB" id="A0A1N6LYB4"/>
<dbReference type="GO" id="GO:0005737">
    <property type="term" value="C:cytoplasm"/>
    <property type="evidence" value="ECO:0007669"/>
    <property type="project" value="TreeGrafter"/>
</dbReference>
<dbReference type="PROSITE" id="PS00108">
    <property type="entry name" value="PROTEIN_KINASE_ST"/>
    <property type="match status" value="1"/>
</dbReference>
<dbReference type="GO" id="GO:0004674">
    <property type="term" value="F:protein serine/threonine kinase activity"/>
    <property type="evidence" value="ECO:0007669"/>
    <property type="project" value="UniProtKB-KW"/>
</dbReference>
<organism evidence="10 11">
    <name type="scientific">Babesia microti (strain RI)</name>
    <dbReference type="NCBI Taxonomy" id="1133968"/>
    <lineage>
        <taxon>Eukaryota</taxon>
        <taxon>Sar</taxon>
        <taxon>Alveolata</taxon>
        <taxon>Apicomplexa</taxon>
        <taxon>Aconoidasida</taxon>
        <taxon>Piroplasmida</taxon>
        <taxon>Babesiidae</taxon>
        <taxon>Babesia</taxon>
    </lineage>
</organism>
<reference evidence="10 11" key="1">
    <citation type="journal article" date="2012" name="Nucleic Acids Res.">
        <title>Sequencing of the smallest Apicomplexan genome from the human pathogen Babesia microti.</title>
        <authorList>
            <person name="Cornillot E."/>
            <person name="Hadj-Kaddour K."/>
            <person name="Dassouli A."/>
            <person name="Noel B."/>
            <person name="Ranwez V."/>
            <person name="Vacherie B."/>
            <person name="Augagneur Y."/>
            <person name="Bres V."/>
            <person name="Duclos A."/>
            <person name="Randazzo S."/>
            <person name="Carcy B."/>
            <person name="Debierre-Grockiego F."/>
            <person name="Delbecq S."/>
            <person name="Moubri-Menage K."/>
            <person name="Shams-Eldin H."/>
            <person name="Usmani-Brown S."/>
            <person name="Bringaud F."/>
            <person name="Wincker P."/>
            <person name="Vivares C.P."/>
            <person name="Schwarz R.T."/>
            <person name="Schetters T.P."/>
            <person name="Krause P.J."/>
            <person name="Gorenflot A."/>
            <person name="Berry V."/>
            <person name="Barbe V."/>
            <person name="Ben Mamoun C."/>
        </authorList>
    </citation>
    <scope>NUCLEOTIDE SEQUENCE [LARGE SCALE GENOMIC DNA]</scope>
    <source>
        <strain evidence="10 11">RI</strain>
    </source>
</reference>
<evidence type="ECO:0000256" key="5">
    <source>
        <dbReference type="ARBA" id="ARBA00023193"/>
    </source>
</evidence>
<dbReference type="GO" id="GO:0017148">
    <property type="term" value="P:negative regulation of translation"/>
    <property type="evidence" value="ECO:0007669"/>
    <property type="project" value="UniProtKB-KW"/>
</dbReference>
<dbReference type="OrthoDB" id="5337378at2759"/>
<comment type="similarity">
    <text evidence="6">Belongs to the protein kinase superfamily. Ser/Thr protein kinase family. GCN2 subfamily.</text>
</comment>
<accession>A0A1N6LYB4</accession>
<dbReference type="EC" id="2.7.11.1" evidence="10"/>
<dbReference type="Pfam" id="PF00069">
    <property type="entry name" value="Pkinase"/>
    <property type="match status" value="1"/>
</dbReference>
<dbReference type="EMBL" id="LN871599">
    <property type="protein sequence ID" value="SIO73852.1"/>
    <property type="molecule type" value="Genomic_DNA"/>
</dbReference>
<dbReference type="PROSITE" id="PS00107">
    <property type="entry name" value="PROTEIN_KINASE_ATP"/>
    <property type="match status" value="1"/>
</dbReference>
<dbReference type="InterPro" id="IPR008271">
    <property type="entry name" value="Ser/Thr_kinase_AS"/>
</dbReference>
<feature type="binding site" evidence="7">
    <location>
        <position position="159"/>
    </location>
    <ligand>
        <name>ATP</name>
        <dbReference type="ChEBI" id="CHEBI:30616"/>
    </ligand>
</feature>
<name>A0A1N6LYB4_BABMR</name>
<dbReference type="SUPFAM" id="SSF56112">
    <property type="entry name" value="Protein kinase-like (PK-like)"/>
    <property type="match status" value="1"/>
</dbReference>
<gene>
    <name evidence="10" type="ORF">BmR1_04g08945</name>
</gene>
<keyword evidence="4 7" id="KW-0067">ATP-binding</keyword>
<dbReference type="InterPro" id="IPR050339">
    <property type="entry name" value="CC_SR_Kinase"/>
</dbReference>
<evidence type="ECO:0000313" key="10">
    <source>
        <dbReference type="EMBL" id="SIO73852.1"/>
    </source>
</evidence>
<dbReference type="PROSITE" id="PS50011">
    <property type="entry name" value="PROTEIN_KINASE_DOM"/>
    <property type="match status" value="1"/>
</dbReference>
<feature type="domain" description="Protein kinase" evidence="9">
    <location>
        <begin position="126"/>
        <end position="409"/>
    </location>
</feature>
<evidence type="ECO:0000256" key="4">
    <source>
        <dbReference type="ARBA" id="ARBA00022840"/>
    </source>
</evidence>
<keyword evidence="3 10" id="KW-0418">Kinase</keyword>
<dbReference type="PANTHER" id="PTHR11042:SF138">
    <property type="entry name" value="SERINE_THREONINE-PROTEIN KINASE IKS1-RELATED"/>
    <property type="match status" value="1"/>
</dbReference>
<dbReference type="GeneID" id="24426419"/>
<dbReference type="PANTHER" id="PTHR11042">
    <property type="entry name" value="EUKARYOTIC TRANSLATION INITIATION FACTOR 2-ALPHA KINASE EIF2-ALPHA KINASE -RELATED"/>
    <property type="match status" value="1"/>
</dbReference>
<evidence type="ECO:0000256" key="8">
    <source>
        <dbReference type="RuleBase" id="RU000304"/>
    </source>
</evidence>
<keyword evidence="8" id="KW-0723">Serine/threonine-protein kinase</keyword>
<dbReference type="CDD" id="cd00180">
    <property type="entry name" value="PKc"/>
    <property type="match status" value="1"/>
</dbReference>
<sequence length="434" mass="50116">MDELILYKNKFAVVVSPEDGDLKTIPDCNKNVEKSNTKCPMCGQFVDPMQFSFEGQAYFSLLQKKFRRWKLNIPTNHMRTKECIIDSSNSIRLAKLEMENASQQGENVPSHIPSEFLITGYYDRFFVEHCHVGSGSFGHVYQCSHILDGHFLGEYAVKKVPVGDDRDWLKRMLKEVKVRERFRHVNIVDYNHSWLEMHRLNDFNPLVPWLFVLMEFCNGGDLESLVSKVYRDSYLDESEIWFLFRNILIGLEYLHTSAIIYRDLKPENILLKVTENATNPCHALLSDFQTAEVLDTKDGHNRQGYTGTIEYTAPELLVTNTSGKFVGEYNVKSDMWSLGMTLYYISYGFLPYTNPDPKVCRSQILKHSELALPNLYNRSKLLQFMIISLTSYSPDSRPDCGDIMENPLIRKLLNHPDTQVTGSKKLASRLSDRV</sequence>
<dbReference type="KEGG" id="bmic:BmR1_04g08945"/>
<protein>
    <submittedName>
        <fullName evidence="10">Protein kinase domain</fullName>
        <ecNumber evidence="10">2.7.11.1</ecNumber>
    </submittedName>
</protein>
<keyword evidence="2 7" id="KW-0547">Nucleotide-binding</keyword>
<dbReference type="InterPro" id="IPR000719">
    <property type="entry name" value="Prot_kinase_dom"/>
</dbReference>
<evidence type="ECO:0000256" key="1">
    <source>
        <dbReference type="ARBA" id="ARBA00022679"/>
    </source>
</evidence>
<evidence type="ECO:0000256" key="7">
    <source>
        <dbReference type="PROSITE-ProRule" id="PRU10141"/>
    </source>
</evidence>
<dbReference type="RefSeq" id="XP_021337905.1">
    <property type="nucleotide sequence ID" value="XM_021482735.1"/>
</dbReference>
<dbReference type="Gene3D" id="1.10.510.10">
    <property type="entry name" value="Transferase(Phosphotransferase) domain 1"/>
    <property type="match status" value="1"/>
</dbReference>
<dbReference type="Gene3D" id="3.30.200.20">
    <property type="entry name" value="Phosphorylase Kinase, domain 1"/>
    <property type="match status" value="1"/>
</dbReference>
<keyword evidence="11" id="KW-1185">Reference proteome</keyword>
<keyword evidence="1 10" id="KW-0808">Transferase</keyword>
<evidence type="ECO:0000256" key="6">
    <source>
        <dbReference type="ARBA" id="ARBA00037982"/>
    </source>
</evidence>
<keyword evidence="5" id="KW-0652">Protein synthesis inhibitor</keyword>
<dbReference type="InterPro" id="IPR017441">
    <property type="entry name" value="Protein_kinase_ATP_BS"/>
</dbReference>
<dbReference type="VEuPathDB" id="PiroplasmaDB:BmR1_04g08945"/>
<dbReference type="Proteomes" id="UP000002899">
    <property type="component" value="Chromosome IV"/>
</dbReference>
<dbReference type="GO" id="GO:0005634">
    <property type="term" value="C:nucleus"/>
    <property type="evidence" value="ECO:0007669"/>
    <property type="project" value="TreeGrafter"/>
</dbReference>
<dbReference type="InterPro" id="IPR011009">
    <property type="entry name" value="Kinase-like_dom_sf"/>
</dbReference>
<evidence type="ECO:0000313" key="11">
    <source>
        <dbReference type="Proteomes" id="UP000002899"/>
    </source>
</evidence>
<dbReference type="GO" id="GO:0005524">
    <property type="term" value="F:ATP binding"/>
    <property type="evidence" value="ECO:0007669"/>
    <property type="project" value="UniProtKB-UniRule"/>
</dbReference>
<reference evidence="10 11" key="3">
    <citation type="journal article" date="2016" name="Sci. Rep.">
        <title>Genome-wide diversity and gene expression profiling of Babesia microti isolates identify polymorphic genes that mediate host-pathogen interactions.</title>
        <authorList>
            <person name="Silva J.C."/>
            <person name="Cornillot E."/>
            <person name="McCracken C."/>
            <person name="Usmani-Brown S."/>
            <person name="Dwivedi A."/>
            <person name="Ifeonu O.O."/>
            <person name="Crabtree J."/>
            <person name="Gotia H.T."/>
            <person name="Virji A.Z."/>
            <person name="Reynes C."/>
            <person name="Colinge J."/>
            <person name="Kumar V."/>
            <person name="Lawres L."/>
            <person name="Pazzi J.E."/>
            <person name="Pablo J.V."/>
            <person name="Hung C."/>
            <person name="Brancato J."/>
            <person name="Kumari P."/>
            <person name="Orvis J."/>
            <person name="Tretina K."/>
            <person name="Chibucos M."/>
            <person name="Ott S."/>
            <person name="Sadzewicz L."/>
            <person name="Sengamalay N."/>
            <person name="Shetty A.C."/>
            <person name="Su Q."/>
            <person name="Tallon L."/>
            <person name="Fraser C.M."/>
            <person name="Frutos R."/>
            <person name="Molina D.M."/>
            <person name="Krause P.J."/>
            <person name="Ben Mamoun C."/>
        </authorList>
    </citation>
    <scope>NUCLEOTIDE SEQUENCE [LARGE SCALE GENOMIC DNA]</scope>
    <source>
        <strain evidence="10 11">RI</strain>
    </source>
</reference>
<evidence type="ECO:0000256" key="2">
    <source>
        <dbReference type="ARBA" id="ARBA00022741"/>
    </source>
</evidence>
<dbReference type="SMART" id="SM00220">
    <property type="entry name" value="S_TKc"/>
    <property type="match status" value="1"/>
</dbReference>
<proteinExistence type="inferred from homology"/>
<evidence type="ECO:0000256" key="3">
    <source>
        <dbReference type="ARBA" id="ARBA00022777"/>
    </source>
</evidence>
<reference evidence="10 11" key="2">
    <citation type="journal article" date="2013" name="PLoS ONE">
        <title>Whole genome mapping and re-organization of the nuclear and mitochondrial genomes of Babesia microti isolates.</title>
        <authorList>
            <person name="Cornillot E."/>
            <person name="Dassouli A."/>
            <person name="Garg A."/>
            <person name="Pachikara N."/>
            <person name="Randazzo S."/>
            <person name="Depoix D."/>
            <person name="Carcy B."/>
            <person name="Delbecq S."/>
            <person name="Frutos R."/>
            <person name="Silva J.C."/>
            <person name="Sutton R."/>
            <person name="Krause P.J."/>
            <person name="Mamoun C.B."/>
        </authorList>
    </citation>
    <scope>NUCLEOTIDE SEQUENCE [LARGE SCALE GENOMIC DNA]</scope>
    <source>
        <strain evidence="10 11">RI</strain>
    </source>
</reference>